<keyword evidence="2" id="KW-1185">Reference proteome</keyword>
<evidence type="ECO:0000313" key="2">
    <source>
        <dbReference type="Proteomes" id="UP000195985"/>
    </source>
</evidence>
<name>A0A1W1ID02_9LACT</name>
<dbReference type="EMBL" id="FWEY01000001">
    <property type="protein sequence ID" value="SLM50876.1"/>
    <property type="molecule type" value="Genomic_DNA"/>
</dbReference>
<dbReference type="AlphaFoldDB" id="A0A1W1ID02"/>
<organism evidence="1 2">
    <name type="scientific">Trichococcus pasteurii</name>
    <dbReference type="NCBI Taxonomy" id="43064"/>
    <lineage>
        <taxon>Bacteria</taxon>
        <taxon>Bacillati</taxon>
        <taxon>Bacillota</taxon>
        <taxon>Bacilli</taxon>
        <taxon>Lactobacillales</taxon>
        <taxon>Carnobacteriaceae</taxon>
        <taxon>Trichococcus</taxon>
    </lineage>
</organism>
<gene>
    <name evidence="1" type="ORF">TPAS_548</name>
</gene>
<dbReference type="STRING" id="43064.SAMN04488086_10333"/>
<protein>
    <submittedName>
        <fullName evidence="1">Uncharacterized protein</fullName>
    </submittedName>
</protein>
<sequence length="55" mass="6422">MNAAEKAALDRIRESLEEFPDSRMAQYVTAEDLKTLLKLVEKMTHIEKEQKTWGK</sequence>
<accession>A0A1W1ID02</accession>
<proteinExistence type="predicted"/>
<evidence type="ECO:0000313" key="1">
    <source>
        <dbReference type="EMBL" id="SLM50876.1"/>
    </source>
</evidence>
<reference evidence="2" key="1">
    <citation type="submission" date="2016-04" db="EMBL/GenBank/DDBJ databases">
        <authorList>
            <person name="Strepis N."/>
        </authorList>
    </citation>
    <scope>NUCLEOTIDE SEQUENCE [LARGE SCALE GENOMIC DNA]</scope>
</reference>
<dbReference type="Proteomes" id="UP000195985">
    <property type="component" value="Unassembled WGS sequence"/>
</dbReference>
<dbReference type="RefSeq" id="WP_177208532.1">
    <property type="nucleotide sequence ID" value="NZ_FONM01000003.1"/>
</dbReference>